<dbReference type="Proteomes" id="UP000308365">
    <property type="component" value="Unassembled WGS sequence"/>
</dbReference>
<protein>
    <submittedName>
        <fullName evidence="7">Uncharacterized protein</fullName>
    </submittedName>
</protein>
<keyword evidence="4" id="KW-0158">Chromosome</keyword>
<dbReference type="InterPro" id="IPR052011">
    <property type="entry name" value="CENP-NAC/CAD_complex"/>
</dbReference>
<dbReference type="GO" id="GO:0007059">
    <property type="term" value="P:chromosome segregation"/>
    <property type="evidence" value="ECO:0007669"/>
    <property type="project" value="InterPro"/>
</dbReference>
<reference evidence="8" key="1">
    <citation type="journal article" date="2019" name="IScience">
        <title>Narwhal Genome Reveals Long-Term Low Genetic Diversity despite Current Large Abundance Size.</title>
        <authorList>
            <person name="Westbury M.V."/>
            <person name="Petersen B."/>
            <person name="Garde E."/>
            <person name="Heide-Jorgensen M.P."/>
            <person name="Lorenzen E.D."/>
        </authorList>
    </citation>
    <scope>NUCLEOTIDE SEQUENCE [LARGE SCALE GENOMIC DNA]</scope>
</reference>
<dbReference type="EMBL" id="RWIC01000072">
    <property type="protein sequence ID" value="TKC50747.1"/>
    <property type="molecule type" value="Genomic_DNA"/>
</dbReference>
<dbReference type="GO" id="GO:0034080">
    <property type="term" value="P:CENP-A containing chromatin assembly"/>
    <property type="evidence" value="ECO:0007669"/>
    <property type="project" value="InterPro"/>
</dbReference>
<keyword evidence="6" id="KW-0137">Centromere</keyword>
<evidence type="ECO:0000256" key="5">
    <source>
        <dbReference type="ARBA" id="ARBA00023242"/>
    </source>
</evidence>
<organism evidence="7 8">
    <name type="scientific">Monodon monoceros</name>
    <name type="common">Narwhal</name>
    <name type="synonym">Ceratodon monodon</name>
    <dbReference type="NCBI Taxonomy" id="40151"/>
    <lineage>
        <taxon>Eukaryota</taxon>
        <taxon>Metazoa</taxon>
        <taxon>Chordata</taxon>
        <taxon>Craniata</taxon>
        <taxon>Vertebrata</taxon>
        <taxon>Euteleostomi</taxon>
        <taxon>Mammalia</taxon>
        <taxon>Eutheria</taxon>
        <taxon>Laurasiatheria</taxon>
        <taxon>Artiodactyla</taxon>
        <taxon>Whippomorpha</taxon>
        <taxon>Cetacea</taxon>
        <taxon>Odontoceti</taxon>
        <taxon>Monodontidae</taxon>
        <taxon>Monodon</taxon>
    </lineage>
</organism>
<gene>
    <name evidence="7" type="ORF">EI555_017876</name>
</gene>
<dbReference type="GO" id="GO:0005654">
    <property type="term" value="C:nucleoplasm"/>
    <property type="evidence" value="ECO:0007669"/>
    <property type="project" value="TreeGrafter"/>
</dbReference>
<evidence type="ECO:0000313" key="7">
    <source>
        <dbReference type="EMBL" id="TKC50747.1"/>
    </source>
</evidence>
<dbReference type="PROSITE" id="PS51257">
    <property type="entry name" value="PROKAR_LIPOPROTEIN"/>
    <property type="match status" value="1"/>
</dbReference>
<proteinExistence type="inferred from homology"/>
<sequence length="275" mass="30983">MPKVRDGYALSCNHSGNLQRAVGTGLHSLVLSCPQTTETDRAWASPPAPQFPQTHHILHRDVVVQAILYLLVCTMQPFPVSNLQGHGNVIPLDIKKFHMTRESPASPNPCPQRSLYEAVPKGAEALDIGMEDRPLWPLEHSSEVPFVSGRASIVHTHRKILKRALKNVTVSFRGAEENAVWIRIAWGTQYGKPNQYKPAYVVYYSQTPYAFTSSSQLKSNLPLLGQALTIASKHHQTVKMDLRSQYLDAFKANVFKQYNQTFETQLYYTSTRKKP</sequence>
<dbReference type="AlphaFoldDB" id="A0A4U1FM34"/>
<dbReference type="PANTHER" id="PTHR46790:SF1">
    <property type="entry name" value="CENTROMERE PROTEIN N"/>
    <property type="match status" value="1"/>
</dbReference>
<comment type="similarity">
    <text evidence="3">Belongs to the CENP-N/CHL4 family.</text>
</comment>
<name>A0A4U1FM34_MONMO</name>
<comment type="subcellular location">
    <subcellularLocation>
        <location evidence="2">Chromosome</location>
        <location evidence="2">Centromere</location>
    </subcellularLocation>
    <subcellularLocation>
        <location evidence="1">Nucleus</location>
    </subcellularLocation>
</comment>
<accession>A0A4U1FM34</accession>
<evidence type="ECO:0000256" key="3">
    <source>
        <dbReference type="ARBA" id="ARBA00005566"/>
    </source>
</evidence>
<dbReference type="Pfam" id="PF05238">
    <property type="entry name" value="CENP-N"/>
    <property type="match status" value="1"/>
</dbReference>
<evidence type="ECO:0000256" key="1">
    <source>
        <dbReference type="ARBA" id="ARBA00004123"/>
    </source>
</evidence>
<evidence type="ECO:0000256" key="4">
    <source>
        <dbReference type="ARBA" id="ARBA00022454"/>
    </source>
</evidence>
<dbReference type="InterPro" id="IPR007902">
    <property type="entry name" value="Chl4/mis15/CENP-N"/>
</dbReference>
<evidence type="ECO:0000256" key="2">
    <source>
        <dbReference type="ARBA" id="ARBA00004584"/>
    </source>
</evidence>
<evidence type="ECO:0000313" key="8">
    <source>
        <dbReference type="Proteomes" id="UP000308365"/>
    </source>
</evidence>
<evidence type="ECO:0000256" key="6">
    <source>
        <dbReference type="ARBA" id="ARBA00023328"/>
    </source>
</evidence>
<comment type="caution">
    <text evidence="7">The sequence shown here is derived from an EMBL/GenBank/DDBJ whole genome shotgun (WGS) entry which is preliminary data.</text>
</comment>
<dbReference type="GO" id="GO:0000775">
    <property type="term" value="C:chromosome, centromeric region"/>
    <property type="evidence" value="ECO:0007669"/>
    <property type="project" value="UniProtKB-SubCell"/>
</dbReference>
<dbReference type="PANTHER" id="PTHR46790">
    <property type="entry name" value="CENTROMERE PROTEIN N"/>
    <property type="match status" value="1"/>
</dbReference>
<keyword evidence="5" id="KW-0539">Nucleus</keyword>